<feature type="signal peptide" evidence="2">
    <location>
        <begin position="1"/>
        <end position="21"/>
    </location>
</feature>
<reference evidence="3 4" key="1">
    <citation type="submission" date="2023-03" db="EMBL/GenBank/DDBJ databases">
        <title>Bacillus Genome Sequencing.</title>
        <authorList>
            <person name="Dunlap C."/>
        </authorList>
    </citation>
    <scope>NUCLEOTIDE SEQUENCE [LARGE SCALE GENOMIC DNA]</scope>
    <source>
        <strain evidence="3 4">NRS-1717</strain>
    </source>
</reference>
<feature type="transmembrane region" description="Helical" evidence="1">
    <location>
        <begin position="290"/>
        <end position="307"/>
    </location>
</feature>
<evidence type="ECO:0000256" key="2">
    <source>
        <dbReference type="SAM" id="SignalP"/>
    </source>
</evidence>
<organism evidence="3 4">
    <name type="scientific">Metabacillus fastidiosus</name>
    <dbReference type="NCBI Taxonomy" id="1458"/>
    <lineage>
        <taxon>Bacteria</taxon>
        <taxon>Bacillati</taxon>
        <taxon>Bacillota</taxon>
        <taxon>Bacilli</taxon>
        <taxon>Bacillales</taxon>
        <taxon>Bacillaceae</taxon>
        <taxon>Metabacillus</taxon>
    </lineage>
</organism>
<accession>A0ABU6P2T3</accession>
<dbReference type="NCBIfam" id="TIGR04383">
    <property type="entry name" value="acidic_w_LPXTA"/>
    <property type="match status" value="1"/>
</dbReference>
<sequence>MKKLICSILLLLILFQYEVSAAPSSVEVNKLLQEIGWTNNDLQRYLDFYEVSLEDYATIDDLKNELGTPITESGLNALFSDYQMSRQDVNDLFSEFDDSLENYFFIEEVEETMDFYLNYDENMEEYNEFLSMIGLTEEEIERLVNHFTALDEATLEREMEAITSRLDSFLNIEDITELTQAQQDELVSILQDTMKAFHLETKFFLVDKNGKQTAVSFSELLNMKEPYGNDLLIQLYSTEGKFLLDVLLSENMLNSDFLMELGQNVANADDFTRGLTNKQNNRLPDTASPFGLYITAGLLLILFGTIIRKWRY</sequence>
<keyword evidence="2" id="KW-0732">Signal</keyword>
<proteinExistence type="predicted"/>
<evidence type="ECO:0000256" key="1">
    <source>
        <dbReference type="SAM" id="Phobius"/>
    </source>
</evidence>
<evidence type="ECO:0000313" key="4">
    <source>
        <dbReference type="Proteomes" id="UP001342826"/>
    </source>
</evidence>
<dbReference type="Proteomes" id="UP001342826">
    <property type="component" value="Unassembled WGS sequence"/>
</dbReference>
<feature type="chain" id="PRO_5045490776" evidence="2">
    <location>
        <begin position="22"/>
        <end position="312"/>
    </location>
</feature>
<dbReference type="InterPro" id="IPR030832">
    <property type="entry name" value="Acidic_LPXTA"/>
</dbReference>
<keyword evidence="4" id="KW-1185">Reference proteome</keyword>
<comment type="caution">
    <text evidence="3">The sequence shown here is derived from an EMBL/GenBank/DDBJ whole genome shotgun (WGS) entry which is preliminary data.</text>
</comment>
<keyword evidence="1" id="KW-0472">Membrane</keyword>
<keyword evidence="1" id="KW-1133">Transmembrane helix</keyword>
<dbReference type="RefSeq" id="WP_328015824.1">
    <property type="nucleotide sequence ID" value="NZ_JARTFS010000018.1"/>
</dbReference>
<evidence type="ECO:0000313" key="3">
    <source>
        <dbReference type="EMBL" id="MED4403672.1"/>
    </source>
</evidence>
<keyword evidence="1" id="KW-0812">Transmembrane</keyword>
<protein>
    <submittedName>
        <fullName evidence="3">Processed acidic surface protein</fullName>
    </submittedName>
</protein>
<dbReference type="EMBL" id="JARTFS010000018">
    <property type="protein sequence ID" value="MED4403672.1"/>
    <property type="molecule type" value="Genomic_DNA"/>
</dbReference>
<gene>
    <name evidence="3" type="ORF">P9271_20390</name>
</gene>
<name>A0ABU6P2T3_9BACI</name>